<dbReference type="EMBL" id="AANZ01000007">
    <property type="protein sequence ID" value="EAQ80803.1"/>
    <property type="molecule type" value="Genomic_DNA"/>
</dbReference>
<evidence type="ECO:0000313" key="1">
    <source>
        <dbReference type="EMBL" id="EAQ80803.1"/>
    </source>
</evidence>
<dbReference type="Proteomes" id="UP000004358">
    <property type="component" value="Unassembled WGS sequence"/>
</dbReference>
<evidence type="ECO:0000313" key="2">
    <source>
        <dbReference type="Proteomes" id="UP000004358"/>
    </source>
</evidence>
<reference evidence="1 2" key="1">
    <citation type="submission" date="2006-02" db="EMBL/GenBank/DDBJ databases">
        <authorList>
            <person name="Amann R."/>
            <person name="Ferriera S."/>
            <person name="Johnson J."/>
            <person name="Kravitz S."/>
            <person name="Halpern A."/>
            <person name="Remington K."/>
            <person name="Beeson K."/>
            <person name="Tran B."/>
            <person name="Rogers Y.-H."/>
            <person name="Friedman R."/>
            <person name="Venter J.C."/>
        </authorList>
    </citation>
    <scope>NUCLEOTIDE SEQUENCE [LARGE SCALE GENOMIC DNA]</scope>
    <source>
        <strain evidence="1 2">DSM 3645</strain>
    </source>
</reference>
<sequence>MDDVASSERLRWESLGDEPGFRQRLEDVLIAAAR</sequence>
<dbReference type="AlphaFoldDB" id="A3ZRN4"/>
<accession>A3ZRN4</accession>
<dbReference type="HOGENOM" id="CLU_3372359_0_0_0"/>
<protein>
    <submittedName>
        <fullName evidence="1">Uncharacterized protein</fullName>
    </submittedName>
</protein>
<proteinExistence type="predicted"/>
<comment type="caution">
    <text evidence="1">The sequence shown here is derived from an EMBL/GenBank/DDBJ whole genome shotgun (WGS) entry which is preliminary data.</text>
</comment>
<gene>
    <name evidence="1" type="ORF">DSM3645_12321</name>
</gene>
<dbReference type="STRING" id="314230.DSM3645_12321"/>
<organism evidence="1 2">
    <name type="scientific">Blastopirellula marina DSM 3645</name>
    <dbReference type="NCBI Taxonomy" id="314230"/>
    <lineage>
        <taxon>Bacteria</taxon>
        <taxon>Pseudomonadati</taxon>
        <taxon>Planctomycetota</taxon>
        <taxon>Planctomycetia</taxon>
        <taxon>Pirellulales</taxon>
        <taxon>Pirellulaceae</taxon>
        <taxon>Blastopirellula</taxon>
    </lineage>
</organism>
<name>A3ZRN4_9BACT</name>